<name>A0AAD2CMH7_9STRA</name>
<dbReference type="InterPro" id="IPR010699">
    <property type="entry name" value="DUF1275"/>
</dbReference>
<evidence type="ECO:0000256" key="2">
    <source>
        <dbReference type="SAM" id="SignalP"/>
    </source>
</evidence>
<keyword evidence="1" id="KW-0472">Membrane</keyword>
<feature type="transmembrane region" description="Helical" evidence="1">
    <location>
        <begin position="277"/>
        <end position="297"/>
    </location>
</feature>
<organism evidence="3 4">
    <name type="scientific">Cylindrotheca closterium</name>
    <dbReference type="NCBI Taxonomy" id="2856"/>
    <lineage>
        <taxon>Eukaryota</taxon>
        <taxon>Sar</taxon>
        <taxon>Stramenopiles</taxon>
        <taxon>Ochrophyta</taxon>
        <taxon>Bacillariophyta</taxon>
        <taxon>Bacillariophyceae</taxon>
        <taxon>Bacillariophycidae</taxon>
        <taxon>Bacillariales</taxon>
        <taxon>Bacillariaceae</taxon>
        <taxon>Cylindrotheca</taxon>
    </lineage>
</organism>
<keyword evidence="2" id="KW-0732">Signal</keyword>
<keyword evidence="1" id="KW-0812">Transmembrane</keyword>
<keyword evidence="1" id="KW-1133">Transmembrane helix</keyword>
<sequence>MTRLFVIGLVAVAFAFSTVQVSSFSSGKHTYSLHAQQRQKQQHKSPASFGLPKARFGSVVDFRVQSRLKVPASATSTSLYSAAADHFRQSGAVNGAAAAANFKTIPLSTNQGIFFGCLLAITSGIINGATLMGLWSNSQGTAALTGTFTKSAMYMAKGEWQTCLWYTKCLISWMAGSTIVGLLIPEPSAFEVKYPKGLAASLAIGATCLSFAGLSIGGPSFVLLCLMAQGIQDSVSSIMTANLCRTTHMTGIACDLGTFFGQRLRGNKDINPTKVRAFSLLTLSFCLGAFASFPLSTIFGPRMLLGVAGAYLSIAASIGVYYMRQKLLVTSA</sequence>
<feature type="transmembrane region" description="Helical" evidence="1">
    <location>
        <begin position="303"/>
        <end position="323"/>
    </location>
</feature>
<evidence type="ECO:0000313" key="4">
    <source>
        <dbReference type="Proteomes" id="UP001295423"/>
    </source>
</evidence>
<gene>
    <name evidence="3" type="ORF">CYCCA115_LOCUS5686</name>
</gene>
<proteinExistence type="predicted"/>
<protein>
    <submittedName>
        <fullName evidence="3">Uncharacterized protein</fullName>
    </submittedName>
</protein>
<dbReference type="Pfam" id="PF06912">
    <property type="entry name" value="DUF1275"/>
    <property type="match status" value="1"/>
</dbReference>
<dbReference type="EMBL" id="CAKOGP040000657">
    <property type="protein sequence ID" value="CAJ1937506.1"/>
    <property type="molecule type" value="Genomic_DNA"/>
</dbReference>
<reference evidence="3" key="1">
    <citation type="submission" date="2023-08" db="EMBL/GenBank/DDBJ databases">
        <authorList>
            <person name="Audoor S."/>
            <person name="Bilcke G."/>
        </authorList>
    </citation>
    <scope>NUCLEOTIDE SEQUENCE</scope>
</reference>
<dbReference type="Proteomes" id="UP001295423">
    <property type="component" value="Unassembled WGS sequence"/>
</dbReference>
<accession>A0AAD2CMH7</accession>
<feature type="chain" id="PRO_5042257141" evidence="2">
    <location>
        <begin position="16"/>
        <end position="332"/>
    </location>
</feature>
<feature type="transmembrane region" description="Helical" evidence="1">
    <location>
        <begin position="163"/>
        <end position="184"/>
    </location>
</feature>
<feature type="transmembrane region" description="Helical" evidence="1">
    <location>
        <begin position="113"/>
        <end position="135"/>
    </location>
</feature>
<feature type="transmembrane region" description="Helical" evidence="1">
    <location>
        <begin position="204"/>
        <end position="226"/>
    </location>
</feature>
<feature type="signal peptide" evidence="2">
    <location>
        <begin position="1"/>
        <end position="15"/>
    </location>
</feature>
<evidence type="ECO:0000313" key="3">
    <source>
        <dbReference type="EMBL" id="CAJ1937506.1"/>
    </source>
</evidence>
<dbReference type="AlphaFoldDB" id="A0AAD2CMH7"/>
<dbReference type="PANTHER" id="PTHR37314">
    <property type="entry name" value="SLR0142 PROTEIN"/>
    <property type="match status" value="1"/>
</dbReference>
<keyword evidence="4" id="KW-1185">Reference proteome</keyword>
<evidence type="ECO:0000256" key="1">
    <source>
        <dbReference type="SAM" id="Phobius"/>
    </source>
</evidence>
<dbReference type="PANTHER" id="PTHR37314:SF4">
    <property type="entry name" value="UPF0700 TRANSMEMBRANE PROTEIN YOAK"/>
    <property type="match status" value="1"/>
</dbReference>
<comment type="caution">
    <text evidence="3">The sequence shown here is derived from an EMBL/GenBank/DDBJ whole genome shotgun (WGS) entry which is preliminary data.</text>
</comment>